<dbReference type="STRING" id="1891926.Fuma_05512"/>
<accession>A0A1P8WP65</accession>
<dbReference type="Pfam" id="PF12728">
    <property type="entry name" value="HTH_17"/>
    <property type="match status" value="1"/>
</dbReference>
<name>A0A1P8WP65_9PLAN</name>
<dbReference type="GO" id="GO:0003677">
    <property type="term" value="F:DNA binding"/>
    <property type="evidence" value="ECO:0007669"/>
    <property type="project" value="InterPro"/>
</dbReference>
<dbReference type="NCBIfam" id="TIGR01764">
    <property type="entry name" value="excise"/>
    <property type="match status" value="1"/>
</dbReference>
<dbReference type="InterPro" id="IPR041657">
    <property type="entry name" value="HTH_17"/>
</dbReference>
<dbReference type="KEGG" id="fmr:Fuma_05512"/>
<gene>
    <name evidence="2" type="ORF">Fuma_05512</name>
</gene>
<dbReference type="AlphaFoldDB" id="A0A1P8WP65"/>
<evidence type="ECO:0000313" key="3">
    <source>
        <dbReference type="Proteomes" id="UP000187735"/>
    </source>
</evidence>
<proteinExistence type="predicted"/>
<keyword evidence="3" id="KW-1185">Reference proteome</keyword>
<feature type="domain" description="Helix-turn-helix" evidence="1">
    <location>
        <begin position="14"/>
        <end position="63"/>
    </location>
</feature>
<sequence length="78" mass="9035">MTIADNHGQSIGPMLTVSEVANQLNVSRALIYREVKSKRLSAYRIRGRIRISTMDLSHYLTQQHDRSTDVLRPQKKHF</sequence>
<dbReference type="SUPFAM" id="SSF46955">
    <property type="entry name" value="Putative DNA-binding domain"/>
    <property type="match status" value="1"/>
</dbReference>
<dbReference type="InterPro" id="IPR010093">
    <property type="entry name" value="SinI_DNA-bd"/>
</dbReference>
<dbReference type="EMBL" id="CP017641">
    <property type="protein sequence ID" value="APZ95849.1"/>
    <property type="molecule type" value="Genomic_DNA"/>
</dbReference>
<evidence type="ECO:0000313" key="2">
    <source>
        <dbReference type="EMBL" id="APZ95849.1"/>
    </source>
</evidence>
<organism evidence="2 3">
    <name type="scientific">Fuerstiella marisgermanici</name>
    <dbReference type="NCBI Taxonomy" id="1891926"/>
    <lineage>
        <taxon>Bacteria</taxon>
        <taxon>Pseudomonadati</taxon>
        <taxon>Planctomycetota</taxon>
        <taxon>Planctomycetia</taxon>
        <taxon>Planctomycetales</taxon>
        <taxon>Planctomycetaceae</taxon>
        <taxon>Fuerstiella</taxon>
    </lineage>
</organism>
<evidence type="ECO:0000259" key="1">
    <source>
        <dbReference type="Pfam" id="PF12728"/>
    </source>
</evidence>
<dbReference type="Proteomes" id="UP000187735">
    <property type="component" value="Chromosome"/>
</dbReference>
<dbReference type="InterPro" id="IPR009061">
    <property type="entry name" value="DNA-bd_dom_put_sf"/>
</dbReference>
<dbReference type="OrthoDB" id="1853825at2"/>
<reference evidence="2 3" key="1">
    <citation type="journal article" date="2016" name="Front. Microbiol.">
        <title>Fuerstia marisgermanicae gen. nov., sp. nov., an Unusual Member of the Phylum Planctomycetes from the German Wadden Sea.</title>
        <authorList>
            <person name="Kohn T."/>
            <person name="Heuer A."/>
            <person name="Jogler M."/>
            <person name="Vollmers J."/>
            <person name="Boedeker C."/>
            <person name="Bunk B."/>
            <person name="Rast P."/>
            <person name="Borchert D."/>
            <person name="Glockner I."/>
            <person name="Freese H.M."/>
            <person name="Klenk H.P."/>
            <person name="Overmann J."/>
            <person name="Kaster A.K."/>
            <person name="Rohde M."/>
            <person name="Wiegand S."/>
            <person name="Jogler C."/>
        </authorList>
    </citation>
    <scope>NUCLEOTIDE SEQUENCE [LARGE SCALE GENOMIC DNA]</scope>
    <source>
        <strain evidence="2 3">NH11</strain>
    </source>
</reference>
<protein>
    <submittedName>
        <fullName evidence="2">DNA binding domain, excisionase family</fullName>
    </submittedName>
</protein>